<keyword evidence="2" id="KW-1185">Reference proteome</keyword>
<dbReference type="AlphaFoldDB" id="A0ABD1E1S9"/>
<evidence type="ECO:0008006" key="3">
    <source>
        <dbReference type="Google" id="ProtNLM"/>
    </source>
</evidence>
<evidence type="ECO:0000313" key="1">
    <source>
        <dbReference type="EMBL" id="KAL1487699.1"/>
    </source>
</evidence>
<comment type="caution">
    <text evidence="1">The sequence shown here is derived from an EMBL/GenBank/DDBJ whole genome shotgun (WGS) entry which is preliminary data.</text>
</comment>
<sequence>MPRKPCSILNCYSSEGEVRFPNPKQYPLQFNQWMKLSGNIPVLSFGLFCTYGQVLEGQGDQNLTWEIAYPGFDEHSEHLSNMHVRLVVFNLPPPSKNLFFNLKQQTFVVAMEKNNNLIPVECFKEGHKSSLTLTEPEISRMENDPWFFDQVVSEYESLRKENVNVAQNSFEEENINKENLWKENEVKLLISLYGENVTEFKTAKKKKQMWNIIAEKMQCNDNKGKSGRGKTNYKYYEEIDEVLGDLPSNSTDTSSGYCQNKLTPFLSILS</sequence>
<dbReference type="EMBL" id="JBDJPC010000020">
    <property type="protein sequence ID" value="KAL1487699.1"/>
    <property type="molecule type" value="Genomic_DNA"/>
</dbReference>
<protein>
    <recommendedName>
        <fullName evidence="3">Regulatory protein zeste</fullName>
    </recommendedName>
</protein>
<name>A0ABD1E1S9_HYPHA</name>
<proteinExistence type="predicted"/>
<gene>
    <name evidence="1" type="ORF">ABEB36_015606</name>
</gene>
<dbReference type="Gene3D" id="1.10.10.60">
    <property type="entry name" value="Homeodomain-like"/>
    <property type="match status" value="1"/>
</dbReference>
<evidence type="ECO:0000313" key="2">
    <source>
        <dbReference type="Proteomes" id="UP001566132"/>
    </source>
</evidence>
<dbReference type="Proteomes" id="UP001566132">
    <property type="component" value="Unassembled WGS sequence"/>
</dbReference>
<reference evidence="1 2" key="1">
    <citation type="submission" date="2024-05" db="EMBL/GenBank/DDBJ databases">
        <title>Genetic variation in Jamaican populations of the coffee berry borer (Hypothenemus hampei).</title>
        <authorList>
            <person name="Errbii M."/>
            <person name="Myrie A."/>
        </authorList>
    </citation>
    <scope>NUCLEOTIDE SEQUENCE [LARGE SCALE GENOMIC DNA]</scope>
    <source>
        <strain evidence="1">JA-Hopewell-2020-01-JO</strain>
        <tissue evidence="1">Whole body</tissue>
    </source>
</reference>
<organism evidence="1 2">
    <name type="scientific">Hypothenemus hampei</name>
    <name type="common">Coffee berry borer</name>
    <dbReference type="NCBI Taxonomy" id="57062"/>
    <lineage>
        <taxon>Eukaryota</taxon>
        <taxon>Metazoa</taxon>
        <taxon>Ecdysozoa</taxon>
        <taxon>Arthropoda</taxon>
        <taxon>Hexapoda</taxon>
        <taxon>Insecta</taxon>
        <taxon>Pterygota</taxon>
        <taxon>Neoptera</taxon>
        <taxon>Endopterygota</taxon>
        <taxon>Coleoptera</taxon>
        <taxon>Polyphaga</taxon>
        <taxon>Cucujiformia</taxon>
        <taxon>Curculionidae</taxon>
        <taxon>Scolytinae</taxon>
        <taxon>Hypothenemus</taxon>
    </lineage>
</organism>
<accession>A0ABD1E1S9</accession>